<dbReference type="PANTHER" id="PTHR14398:SF0">
    <property type="entry name" value="ZINC FINGER PROTEIN SWM"/>
    <property type="match status" value="1"/>
</dbReference>
<keyword evidence="4" id="KW-0862">Zinc</keyword>
<protein>
    <recommendedName>
        <fullName evidence="11">C3H1-type domain-containing protein</fullName>
    </recommendedName>
</protein>
<reference evidence="9 10" key="1">
    <citation type="journal article" date="2018" name="Front. Microbiol.">
        <title>Genome-Wide Analysis of Corynespora cassiicola Leaf Fall Disease Putative Effectors.</title>
        <authorList>
            <person name="Lopez D."/>
            <person name="Ribeiro S."/>
            <person name="Label P."/>
            <person name="Fumanal B."/>
            <person name="Venisse J.S."/>
            <person name="Kohler A."/>
            <person name="de Oliveira R.R."/>
            <person name="Labutti K."/>
            <person name="Lipzen A."/>
            <person name="Lail K."/>
            <person name="Bauer D."/>
            <person name="Ohm R.A."/>
            <person name="Barry K.W."/>
            <person name="Spatafora J."/>
            <person name="Grigoriev I.V."/>
            <person name="Martin F.M."/>
            <person name="Pujade-Renaud V."/>
        </authorList>
    </citation>
    <scope>NUCLEOTIDE SEQUENCE [LARGE SCALE GENOMIC DNA]</scope>
    <source>
        <strain evidence="9 10">Philippines</strain>
    </source>
</reference>
<evidence type="ECO:0000313" key="9">
    <source>
        <dbReference type="EMBL" id="PSN71382.1"/>
    </source>
</evidence>
<proteinExistence type="predicted"/>
<dbReference type="PROSITE" id="PS50102">
    <property type="entry name" value="RRM"/>
    <property type="match status" value="1"/>
</dbReference>
<dbReference type="STRING" id="1448308.A0A2T2P145"/>
<feature type="coiled-coil region" evidence="5">
    <location>
        <begin position="443"/>
        <end position="491"/>
    </location>
</feature>
<dbReference type="Proteomes" id="UP000240883">
    <property type="component" value="Unassembled WGS sequence"/>
</dbReference>
<comment type="function">
    <text evidence="2">May be involved in the turnover of nuclear polyadenylated (pA+) RNA.</text>
</comment>
<dbReference type="OrthoDB" id="443401at2759"/>
<dbReference type="GO" id="GO:0005634">
    <property type="term" value="C:nucleus"/>
    <property type="evidence" value="ECO:0007669"/>
    <property type="project" value="TreeGrafter"/>
</dbReference>
<dbReference type="SUPFAM" id="SSF54928">
    <property type="entry name" value="RNA-binding domain, RBD"/>
    <property type="match status" value="1"/>
</dbReference>
<feature type="domain" description="RRM" evidence="7">
    <location>
        <begin position="352"/>
        <end position="424"/>
    </location>
</feature>
<dbReference type="GO" id="GO:0008270">
    <property type="term" value="F:zinc ion binding"/>
    <property type="evidence" value="ECO:0007669"/>
    <property type="project" value="UniProtKB-KW"/>
</dbReference>
<feature type="region of interest" description="Disordered" evidence="6">
    <location>
        <begin position="80"/>
        <end position="225"/>
    </location>
</feature>
<keyword evidence="4" id="KW-0479">Metal-binding</keyword>
<evidence type="ECO:0000259" key="8">
    <source>
        <dbReference type="PROSITE" id="PS50103"/>
    </source>
</evidence>
<gene>
    <name evidence="9" type="ORF">BS50DRAFT_281900</name>
</gene>
<dbReference type="InterPro" id="IPR045137">
    <property type="entry name" value="RBM26/27"/>
</dbReference>
<feature type="zinc finger region" description="C3H1-type" evidence="4">
    <location>
        <begin position="273"/>
        <end position="301"/>
    </location>
</feature>
<sequence length="639" mass="69903">MLLPPEDTELFRQWLQPKLQTIPDTDVATLTEYATLLLNEEGSEEAIKKSLLENLSEFLQEHTESVVDDVLRALKDKSYKPAPKIPVGPKNAKRAASSTAPIPSIVGPDYLPSPALSSDGPPPNAPTGPSATRNHPINAPTGPAASRQLPKRPTGPPARPFQSTYTPNTKADLSRKRALEDDSQSQEPHNNGAGSSRSAKQRKVKDGKATRTQLNPKAPSFPAMGANQLSFPNLPTAPLNFDPTDAMAILRNMAALFGMQVAPIAQAAGSSAQAVKARCRDYHTQGFCVVGSTCPYEHGGPSTLPLSPEAYDPNRSSLAMQHPGRKFAKPKSRLGPRGALSRSKPVDDSTFTTITVEQIPEPDFIEEGIRSFFSQFGSIEELQLQFVLRTAVIKYADHEAANRAYNSPKSISDKRFMKVFWFNAEAAAATAGAEQNDAEPIDYDGIRRRQDAAQQAYEEKRNREKEVAAKAEEIKKQLIATQHQALQLRKDLAAKTGEEFDEDAFLDAKLARLQAQAQSLYEAHRTHTSRVGNGGFRGGYAYSAGSRQVGHWPNAFNGGARSSVKRLDNRPKRIAIANVQAGSSKEEAIRQFVMDKHGSANIMWHIDLPDTLVVAFPERYLAEIVLYSFQAVDESADTI</sequence>
<evidence type="ECO:0000256" key="4">
    <source>
        <dbReference type="PROSITE-ProRule" id="PRU00723"/>
    </source>
</evidence>
<dbReference type="InterPro" id="IPR000504">
    <property type="entry name" value="RRM_dom"/>
</dbReference>
<evidence type="ECO:0000256" key="1">
    <source>
        <dbReference type="ARBA" id="ARBA00022884"/>
    </source>
</evidence>
<dbReference type="PANTHER" id="PTHR14398">
    <property type="entry name" value="RNA RECOGNITION RRM/RNP DOMAIN"/>
    <property type="match status" value="1"/>
</dbReference>
<evidence type="ECO:0000256" key="2">
    <source>
        <dbReference type="ARBA" id="ARBA00043866"/>
    </source>
</evidence>
<organism evidence="9 10">
    <name type="scientific">Corynespora cassiicola Philippines</name>
    <dbReference type="NCBI Taxonomy" id="1448308"/>
    <lineage>
        <taxon>Eukaryota</taxon>
        <taxon>Fungi</taxon>
        <taxon>Dikarya</taxon>
        <taxon>Ascomycota</taxon>
        <taxon>Pezizomycotina</taxon>
        <taxon>Dothideomycetes</taxon>
        <taxon>Pleosporomycetidae</taxon>
        <taxon>Pleosporales</taxon>
        <taxon>Corynesporascaceae</taxon>
        <taxon>Corynespora</taxon>
    </lineage>
</organism>
<dbReference type="PROSITE" id="PS50103">
    <property type="entry name" value="ZF_C3H1"/>
    <property type="match status" value="1"/>
</dbReference>
<feature type="compositionally biased region" description="Basic residues" evidence="6">
    <location>
        <begin position="325"/>
        <end position="334"/>
    </location>
</feature>
<evidence type="ECO:0000259" key="7">
    <source>
        <dbReference type="PROSITE" id="PS50102"/>
    </source>
</evidence>
<dbReference type="InterPro" id="IPR000571">
    <property type="entry name" value="Znf_CCCH"/>
</dbReference>
<keyword evidence="5" id="KW-0175">Coiled coil</keyword>
<feature type="compositionally biased region" description="Polar residues" evidence="6">
    <location>
        <begin position="185"/>
        <end position="198"/>
    </location>
</feature>
<feature type="compositionally biased region" description="Polar residues" evidence="6">
    <location>
        <begin position="161"/>
        <end position="171"/>
    </location>
</feature>
<dbReference type="InterPro" id="IPR002483">
    <property type="entry name" value="PWI_dom"/>
</dbReference>
<dbReference type="EMBL" id="KZ678131">
    <property type="protein sequence ID" value="PSN71382.1"/>
    <property type="molecule type" value="Genomic_DNA"/>
</dbReference>
<keyword evidence="10" id="KW-1185">Reference proteome</keyword>
<dbReference type="SMART" id="SM00360">
    <property type="entry name" value="RRM"/>
    <property type="match status" value="1"/>
</dbReference>
<evidence type="ECO:0000313" key="10">
    <source>
        <dbReference type="Proteomes" id="UP000240883"/>
    </source>
</evidence>
<dbReference type="InterPro" id="IPR035979">
    <property type="entry name" value="RBD_domain_sf"/>
</dbReference>
<evidence type="ECO:0000256" key="3">
    <source>
        <dbReference type="PROSITE-ProRule" id="PRU00176"/>
    </source>
</evidence>
<dbReference type="Gene3D" id="3.30.70.330">
    <property type="match status" value="1"/>
</dbReference>
<feature type="domain" description="C3H1-type" evidence="8">
    <location>
        <begin position="273"/>
        <end position="301"/>
    </location>
</feature>
<feature type="region of interest" description="Disordered" evidence="6">
    <location>
        <begin position="325"/>
        <end position="346"/>
    </location>
</feature>
<dbReference type="InterPro" id="IPR012677">
    <property type="entry name" value="Nucleotide-bd_a/b_plait_sf"/>
</dbReference>
<evidence type="ECO:0000256" key="5">
    <source>
        <dbReference type="SAM" id="Coils"/>
    </source>
</evidence>
<evidence type="ECO:0000256" key="6">
    <source>
        <dbReference type="SAM" id="MobiDB-lite"/>
    </source>
</evidence>
<dbReference type="AlphaFoldDB" id="A0A2T2P145"/>
<name>A0A2T2P145_CORCC</name>
<dbReference type="Pfam" id="PF01480">
    <property type="entry name" value="PWI"/>
    <property type="match status" value="1"/>
</dbReference>
<keyword evidence="1 3" id="KW-0694">RNA-binding</keyword>
<keyword evidence="4" id="KW-0863">Zinc-finger</keyword>
<accession>A0A2T2P145</accession>
<dbReference type="GO" id="GO:0003723">
    <property type="term" value="F:RNA binding"/>
    <property type="evidence" value="ECO:0007669"/>
    <property type="project" value="UniProtKB-UniRule"/>
</dbReference>
<evidence type="ECO:0008006" key="11">
    <source>
        <dbReference type="Google" id="ProtNLM"/>
    </source>
</evidence>